<sequence>MFNLIKRNSETKNAYRPHPEAMIITCFFNPQNSPYRIKAFQLFYESIKQVNHSVIECVIGNTLPQLEESEHITRVYTENLLWHKESLLNKIISELSVQYQYIFWVDADVLFTNPNWIVEGVEALQDNTIIQPFEYGVFLEKDQLKPSFNMDDIKETYLPNAVHNKVWRSFAANYTDTELWKHKMYNKHGHVGLAWGAKRAILEAVPLFDKALIGGADHVIAHAAAGQIPHPCITEDFKGNIEQVNLWSLDFYKVTEGKIGFVRGELYHLWHGDMDKRQYRERNEYNANIKEIVKRDDNGLYVTNQADDSYIKNYFKQKEAPEEKKPHFFKRLFTNK</sequence>
<evidence type="ECO:0000313" key="4">
    <source>
        <dbReference type="Proteomes" id="UP000298340"/>
    </source>
</evidence>
<name>A0A4Y7U910_9FLAO</name>
<evidence type="ECO:0000313" key="2">
    <source>
        <dbReference type="EMBL" id="TEB42309.1"/>
    </source>
</evidence>
<gene>
    <name evidence="2" type="ORF">D0809_20645</name>
    <name evidence="1" type="ORF">EV142_109127</name>
</gene>
<comment type="caution">
    <text evidence="2">The sequence shown here is derived from an EMBL/GenBank/DDBJ whole genome shotgun (WGS) entry which is preliminary data.</text>
</comment>
<dbReference type="AlphaFoldDB" id="A0A4Y7U910"/>
<protein>
    <recommendedName>
        <fullName evidence="5">Glycosyltransferase family 2 protein</fullName>
    </recommendedName>
</protein>
<dbReference type="Proteomes" id="UP000295270">
    <property type="component" value="Unassembled WGS sequence"/>
</dbReference>
<dbReference type="RefSeq" id="WP_132037547.1">
    <property type="nucleotide sequence ID" value="NZ_QWDN01000009.1"/>
</dbReference>
<evidence type="ECO:0000313" key="1">
    <source>
        <dbReference type="EMBL" id="TCN53144.1"/>
    </source>
</evidence>
<dbReference type="Proteomes" id="UP000298340">
    <property type="component" value="Unassembled WGS sequence"/>
</dbReference>
<evidence type="ECO:0008006" key="5">
    <source>
        <dbReference type="Google" id="ProtNLM"/>
    </source>
</evidence>
<keyword evidence="3" id="KW-1185">Reference proteome</keyword>
<dbReference type="InterPro" id="IPR029044">
    <property type="entry name" value="Nucleotide-diphossugar_trans"/>
</dbReference>
<reference evidence="1" key="3">
    <citation type="submission" date="2019-03" db="EMBL/GenBank/DDBJ databases">
        <authorList>
            <person name="Whitman W."/>
            <person name="Huntemann M."/>
            <person name="Clum A."/>
            <person name="Pillay M."/>
            <person name="Palaniappan K."/>
            <person name="Varghese N."/>
            <person name="Mikhailova N."/>
            <person name="Stamatis D."/>
            <person name="Reddy T."/>
            <person name="Daum C."/>
            <person name="Shapiro N."/>
            <person name="Ivanova N."/>
            <person name="Kyrpides N."/>
            <person name="Woyke T."/>
        </authorList>
    </citation>
    <scope>NUCLEOTIDE SEQUENCE</scope>
    <source>
        <strain evidence="1">P5626</strain>
    </source>
</reference>
<dbReference type="EMBL" id="SLWA01000009">
    <property type="protein sequence ID" value="TCN53144.1"/>
    <property type="molecule type" value="Genomic_DNA"/>
</dbReference>
<proteinExistence type="predicted"/>
<dbReference type="EMBL" id="QWDN01000009">
    <property type="protein sequence ID" value="TEB42309.1"/>
    <property type="molecule type" value="Genomic_DNA"/>
</dbReference>
<reference evidence="1 3" key="1">
    <citation type="journal article" date="2015" name="Stand. Genomic Sci.">
        <title>Genomic Encyclopedia of Bacterial and Archaeal Type Strains, Phase III: the genomes of soil and plant-associated and newly described type strains.</title>
        <authorList>
            <person name="Whitman W.B."/>
            <person name="Woyke T."/>
            <person name="Klenk H.P."/>
            <person name="Zhou Y."/>
            <person name="Lilburn T.G."/>
            <person name="Beck B.J."/>
            <person name="De Vos P."/>
            <person name="Vandamme P."/>
            <person name="Eisen J.A."/>
            <person name="Garrity G."/>
            <person name="Hugenholtz P."/>
            <person name="Kyrpides N.C."/>
        </authorList>
    </citation>
    <scope>NUCLEOTIDE SEQUENCE [LARGE SCALE GENOMIC DNA]</scope>
    <source>
        <strain evidence="1 3">P5626</strain>
    </source>
</reference>
<reference evidence="2 4" key="2">
    <citation type="journal article" date="2018" name="Syst. Appl. Microbiol.">
        <title>Flavobacterium circumlabens sp. nov. and Flavobacterium cupreum sp. nov., two psychrotrophic species isolated from Antarctic environmental samples.</title>
        <authorList>
            <person name="Kralova S."/>
            <person name="Busse H.J."/>
            <person name="Svec P."/>
            <person name="Maslanova I."/>
            <person name="Stankova E."/>
            <person name="Bartak M."/>
            <person name="Sedlacek I."/>
        </authorList>
    </citation>
    <scope>NUCLEOTIDE SEQUENCE [LARGE SCALE GENOMIC DNA]</scope>
    <source>
        <strain evidence="2 4">CCM 8828</strain>
    </source>
</reference>
<dbReference type="SUPFAM" id="SSF53448">
    <property type="entry name" value="Nucleotide-diphospho-sugar transferases"/>
    <property type="match status" value="1"/>
</dbReference>
<dbReference type="OrthoDB" id="7593663at2"/>
<organism evidence="2 4">
    <name type="scientific">Flavobacterium circumlabens</name>
    <dbReference type="NCBI Taxonomy" id="2133765"/>
    <lineage>
        <taxon>Bacteria</taxon>
        <taxon>Pseudomonadati</taxon>
        <taxon>Bacteroidota</taxon>
        <taxon>Flavobacteriia</taxon>
        <taxon>Flavobacteriales</taxon>
        <taxon>Flavobacteriaceae</taxon>
        <taxon>Flavobacterium</taxon>
    </lineage>
</organism>
<accession>A0A4Y7U910</accession>
<evidence type="ECO:0000313" key="3">
    <source>
        <dbReference type="Proteomes" id="UP000295270"/>
    </source>
</evidence>